<dbReference type="Proteomes" id="UP000381693">
    <property type="component" value="Unassembled WGS sequence"/>
</dbReference>
<dbReference type="Gene3D" id="3.50.50.60">
    <property type="entry name" value="FAD/NAD(P)-binding domain"/>
    <property type="match status" value="2"/>
</dbReference>
<dbReference type="InterPro" id="IPR036188">
    <property type="entry name" value="FAD/NAD-bd_sf"/>
</dbReference>
<dbReference type="InterPro" id="IPR017896">
    <property type="entry name" value="4Fe4S_Fe-S-bd"/>
</dbReference>
<dbReference type="Gene3D" id="3.30.70.20">
    <property type="match status" value="1"/>
</dbReference>
<dbReference type="PROSITE" id="PS51379">
    <property type="entry name" value="4FE4S_FER_2"/>
    <property type="match status" value="2"/>
</dbReference>
<evidence type="ECO:0000256" key="2">
    <source>
        <dbReference type="ARBA" id="ARBA00023004"/>
    </source>
</evidence>
<feature type="domain" description="4Fe-4S ferredoxin-type" evidence="5">
    <location>
        <begin position="506"/>
        <end position="536"/>
    </location>
</feature>
<dbReference type="GO" id="GO:0051536">
    <property type="term" value="F:iron-sulfur cluster binding"/>
    <property type="evidence" value="ECO:0007669"/>
    <property type="project" value="UniProtKB-KW"/>
</dbReference>
<dbReference type="SUPFAM" id="SSF46548">
    <property type="entry name" value="alpha-helical ferredoxin"/>
    <property type="match status" value="2"/>
</dbReference>
<comment type="caution">
    <text evidence="6">The sequence shown here is derived from an EMBL/GenBank/DDBJ whole genome shotgun (WGS) entry which is preliminary data.</text>
</comment>
<proteinExistence type="predicted"/>
<name>A0A5E6MCR3_9BACT</name>
<evidence type="ECO:0000259" key="5">
    <source>
        <dbReference type="PROSITE" id="PS51379"/>
    </source>
</evidence>
<dbReference type="NCBIfam" id="NF009410">
    <property type="entry name" value="PRK12771.1"/>
    <property type="match status" value="1"/>
</dbReference>
<protein>
    <submittedName>
        <fullName evidence="6">Formate dehydrogenase (NADP+) beta subunit</fullName>
        <ecNumber evidence="6">1.17.1.10</ecNumber>
    </submittedName>
</protein>
<evidence type="ECO:0000256" key="1">
    <source>
        <dbReference type="ARBA" id="ARBA00022723"/>
    </source>
</evidence>
<keyword evidence="3" id="KW-0411">Iron-sulfur</keyword>
<dbReference type="PANTHER" id="PTHR42783:SF3">
    <property type="entry name" value="GLUTAMATE SYNTHASE [NADPH] SMALL CHAIN-RELATED"/>
    <property type="match status" value="1"/>
</dbReference>
<dbReference type="EC" id="1.17.1.10" evidence="6"/>
<evidence type="ECO:0000256" key="3">
    <source>
        <dbReference type="ARBA" id="ARBA00023014"/>
    </source>
</evidence>
<accession>A0A5E6MCR3</accession>
<feature type="domain" description="4Fe-4S ferredoxin-type" evidence="5">
    <location>
        <begin position="537"/>
        <end position="566"/>
    </location>
</feature>
<evidence type="ECO:0000313" key="7">
    <source>
        <dbReference type="Proteomes" id="UP000381693"/>
    </source>
</evidence>
<evidence type="ECO:0000256" key="4">
    <source>
        <dbReference type="SAM" id="MobiDB-lite"/>
    </source>
</evidence>
<keyword evidence="2" id="KW-0408">Iron</keyword>
<dbReference type="AlphaFoldDB" id="A0A5E6MCR3"/>
<keyword evidence="6" id="KW-0560">Oxidoreductase</keyword>
<dbReference type="InterPro" id="IPR023753">
    <property type="entry name" value="FAD/NAD-binding_dom"/>
</dbReference>
<feature type="region of interest" description="Disordered" evidence="4">
    <location>
        <begin position="1"/>
        <end position="23"/>
    </location>
</feature>
<dbReference type="SUPFAM" id="SSF51971">
    <property type="entry name" value="Nucleotide-binding domain"/>
    <property type="match status" value="1"/>
</dbReference>
<reference evidence="6" key="1">
    <citation type="submission" date="2019-09" db="EMBL/GenBank/DDBJ databases">
        <authorList>
            <person name="Cremers G."/>
        </authorList>
    </citation>
    <scope>NUCLEOTIDE SEQUENCE [LARGE SCALE GENOMIC DNA]</scope>
    <source>
        <strain evidence="6">3B</strain>
    </source>
</reference>
<dbReference type="GO" id="GO:0046872">
    <property type="term" value="F:metal ion binding"/>
    <property type="evidence" value="ECO:0007669"/>
    <property type="project" value="UniProtKB-KW"/>
</dbReference>
<sequence>MVRRSGASASRPGGGAGLRARRGVAMMPKHGDMTPVVDLTREKGTGPLRTRRPLYVDLLPPCRAACPAGEDIQGWLAFAQAGQYRQAWELLVRENPLPAVHGRVCYHPCESHCNRGEYDEPVSIHAIERFLGDLATREGWPFPPAVPSTGKRVLIVGAGPCGLSAAYHLSRLGHFVEVHEAGPVAGGMMHFGIPAYRLPREVLRKEVERIEAMGVRFIFDHKVEDLLAEKETGSFDAVLVAIGAQVGKHVDIPARDAVRVLDAVSLLRGVAGGERPLLGRRVVIYGGGNVAMDAARTAKRLGAEEALIVYRRDRAHMPARAFEAEEALSEGIRIRWLSTIKGISGEELTVERMELDSSGRPRPTGQFETLRADAVVLAIGQETDSRFLRRVPGIAFGKDGTVIVDENRMTGHPGIFAGGDAVPGEQTVTVAVGQGKAAARSIDGWLRGGVYREPPRPPVVSFSMLHLPVYRDVAPGRQPELPPSARTSDFAEVVAGLSEGEARREAQRCFSCGICFECDNCYAACPEDAILKLGPGRRYRFLYDRCTGCAVCFEQCPCHAIEMIPEPVGGEG</sequence>
<feature type="compositionally biased region" description="Low complexity" evidence="4">
    <location>
        <begin position="1"/>
        <end position="11"/>
    </location>
</feature>
<dbReference type="PRINTS" id="PR00368">
    <property type="entry name" value="FADPNR"/>
</dbReference>
<keyword evidence="7" id="KW-1185">Reference proteome</keyword>
<dbReference type="InterPro" id="IPR028261">
    <property type="entry name" value="DPD_II"/>
</dbReference>
<dbReference type="PRINTS" id="PR00469">
    <property type="entry name" value="PNDRDTASEII"/>
</dbReference>
<dbReference type="EMBL" id="CABFUZ020000154">
    <property type="protein sequence ID" value="VVM07229.1"/>
    <property type="molecule type" value="Genomic_DNA"/>
</dbReference>
<gene>
    <name evidence="6" type="primary">fdhB</name>
    <name evidence="6" type="ORF">MAMC_01518</name>
</gene>
<dbReference type="Pfam" id="PF07992">
    <property type="entry name" value="Pyr_redox_2"/>
    <property type="match status" value="1"/>
</dbReference>
<dbReference type="InterPro" id="IPR009051">
    <property type="entry name" value="Helical_ferredxn"/>
</dbReference>
<evidence type="ECO:0000313" key="6">
    <source>
        <dbReference type="EMBL" id="VVM07229.1"/>
    </source>
</evidence>
<dbReference type="Gene3D" id="1.10.1060.10">
    <property type="entry name" value="Alpha-helical ferredoxin"/>
    <property type="match status" value="1"/>
</dbReference>
<dbReference type="Pfam" id="PF14691">
    <property type="entry name" value="Fer4_20"/>
    <property type="match status" value="1"/>
</dbReference>
<dbReference type="InterPro" id="IPR017900">
    <property type="entry name" value="4Fe4S_Fe_S_CS"/>
</dbReference>
<dbReference type="GO" id="GO:0047899">
    <property type="term" value="F:formate dehydrogenase (NADP+) activity"/>
    <property type="evidence" value="ECO:0007669"/>
    <property type="project" value="UniProtKB-EC"/>
</dbReference>
<organism evidence="6 7">
    <name type="scientific">Methylacidimicrobium cyclopophantes</name>
    <dbReference type="NCBI Taxonomy" id="1041766"/>
    <lineage>
        <taxon>Bacteria</taxon>
        <taxon>Pseudomonadati</taxon>
        <taxon>Verrucomicrobiota</taxon>
        <taxon>Methylacidimicrobium</taxon>
    </lineage>
</organism>
<dbReference type="PANTHER" id="PTHR42783">
    <property type="entry name" value="GLUTAMATE SYNTHASE [NADPH] SMALL CHAIN"/>
    <property type="match status" value="1"/>
</dbReference>
<dbReference type="PROSITE" id="PS00198">
    <property type="entry name" value="4FE4S_FER_1"/>
    <property type="match status" value="1"/>
</dbReference>
<keyword evidence="1" id="KW-0479">Metal-binding</keyword>